<feature type="region of interest" description="Disordered" evidence="1">
    <location>
        <begin position="67"/>
        <end position="174"/>
    </location>
</feature>
<dbReference type="GeneID" id="4316567"/>
<name>Q0CUZ7_ASPTN</name>
<feature type="compositionally biased region" description="Basic and acidic residues" evidence="1">
    <location>
        <begin position="75"/>
        <end position="87"/>
    </location>
</feature>
<gene>
    <name evidence="2" type="ORF">ATEG_02487</name>
</gene>
<feature type="compositionally biased region" description="Low complexity" evidence="1">
    <location>
        <begin position="104"/>
        <end position="115"/>
    </location>
</feature>
<accession>Q0CUZ7</accession>
<protein>
    <submittedName>
        <fullName evidence="2">Uncharacterized protein</fullName>
    </submittedName>
</protein>
<sequence>MSFSRAHLLRASALRPARTTTRRPTQQFARRTYASASHGVQASSNLPWMIGSATLLGPGLYYLLQNRPQKQAHHASHDDHGPPKEAHAPAGESAPQPDRDAEQKVTSQQEQPQQQGEEESSKDVPENPGRTTMEVDRGRSDNPYVNEPGKSEKGEGETETVKVKGSVSPERPQA</sequence>
<dbReference type="STRING" id="341663.Q0CUZ7"/>
<dbReference type="eggNOG" id="ENOG502S4C0">
    <property type="taxonomic scope" value="Eukaryota"/>
</dbReference>
<dbReference type="OrthoDB" id="4590707at2759"/>
<proteinExistence type="predicted"/>
<evidence type="ECO:0000256" key="1">
    <source>
        <dbReference type="SAM" id="MobiDB-lite"/>
    </source>
</evidence>
<dbReference type="VEuPathDB" id="FungiDB:ATEG_02487"/>
<dbReference type="OMA" id="NDNTEHT"/>
<reference evidence="3" key="1">
    <citation type="submission" date="2005-09" db="EMBL/GenBank/DDBJ databases">
        <title>Annotation of the Aspergillus terreus NIH2624 genome.</title>
        <authorList>
            <person name="Birren B.W."/>
            <person name="Lander E.S."/>
            <person name="Galagan J.E."/>
            <person name="Nusbaum C."/>
            <person name="Devon K."/>
            <person name="Henn M."/>
            <person name="Ma L.-J."/>
            <person name="Jaffe D.B."/>
            <person name="Butler J."/>
            <person name="Alvarez P."/>
            <person name="Gnerre S."/>
            <person name="Grabherr M."/>
            <person name="Kleber M."/>
            <person name="Mauceli E.W."/>
            <person name="Brockman W."/>
            <person name="Rounsley S."/>
            <person name="Young S.K."/>
            <person name="LaButti K."/>
            <person name="Pushparaj V."/>
            <person name="DeCaprio D."/>
            <person name="Crawford M."/>
            <person name="Koehrsen M."/>
            <person name="Engels R."/>
            <person name="Montgomery P."/>
            <person name="Pearson M."/>
            <person name="Howarth C."/>
            <person name="Larson L."/>
            <person name="Luoma S."/>
            <person name="White J."/>
            <person name="Alvarado L."/>
            <person name="Kodira C.D."/>
            <person name="Zeng Q."/>
            <person name="Oleary S."/>
            <person name="Yandava C."/>
            <person name="Denning D.W."/>
            <person name="Nierman W.C."/>
            <person name="Milne T."/>
            <person name="Madden K."/>
        </authorList>
    </citation>
    <scope>NUCLEOTIDE SEQUENCE [LARGE SCALE GENOMIC DNA]</scope>
    <source>
        <strain evidence="3">NIH 2624 / FGSC A1156</strain>
    </source>
</reference>
<feature type="compositionally biased region" description="Basic and acidic residues" evidence="1">
    <location>
        <begin position="149"/>
        <end position="162"/>
    </location>
</feature>
<dbReference type="RefSeq" id="XP_001211665.1">
    <property type="nucleotide sequence ID" value="XM_001211665.1"/>
</dbReference>
<dbReference type="Proteomes" id="UP000007963">
    <property type="component" value="Unassembled WGS sequence"/>
</dbReference>
<feature type="region of interest" description="Disordered" evidence="1">
    <location>
        <begin position="1"/>
        <end position="26"/>
    </location>
</feature>
<evidence type="ECO:0000313" key="3">
    <source>
        <dbReference type="Proteomes" id="UP000007963"/>
    </source>
</evidence>
<dbReference type="HOGENOM" id="CLU_075332_1_0_1"/>
<dbReference type="AlphaFoldDB" id="Q0CUZ7"/>
<organism evidence="2 3">
    <name type="scientific">Aspergillus terreus (strain NIH 2624 / FGSC A1156)</name>
    <dbReference type="NCBI Taxonomy" id="341663"/>
    <lineage>
        <taxon>Eukaryota</taxon>
        <taxon>Fungi</taxon>
        <taxon>Dikarya</taxon>
        <taxon>Ascomycota</taxon>
        <taxon>Pezizomycotina</taxon>
        <taxon>Eurotiomycetes</taxon>
        <taxon>Eurotiomycetidae</taxon>
        <taxon>Eurotiales</taxon>
        <taxon>Aspergillaceae</taxon>
        <taxon>Aspergillus</taxon>
        <taxon>Aspergillus subgen. Circumdati</taxon>
    </lineage>
</organism>
<evidence type="ECO:0000313" key="2">
    <source>
        <dbReference type="EMBL" id="EAU37449.1"/>
    </source>
</evidence>
<dbReference type="EMBL" id="CH476596">
    <property type="protein sequence ID" value="EAU37449.1"/>
    <property type="molecule type" value="Genomic_DNA"/>
</dbReference>